<keyword evidence="3" id="KW-1185">Reference proteome</keyword>
<evidence type="ECO:0000313" key="2">
    <source>
        <dbReference type="EMBL" id="OMD47113.1"/>
    </source>
</evidence>
<feature type="transmembrane region" description="Helical" evidence="1">
    <location>
        <begin position="32"/>
        <end position="53"/>
    </location>
</feature>
<comment type="caution">
    <text evidence="2">The sequence shown here is derived from an EMBL/GenBank/DDBJ whole genome shotgun (WGS) entry which is preliminary data.</text>
</comment>
<sequence length="96" mass="10351">MVIVFAALLLIAALVAAYRVSSGKTRKRKLIIWGITLMVPVSPLASWMISLLYADFVAHDGFAGIALLLLLIPLFCLAGLIVLLTGIFHKKETGTV</sequence>
<keyword evidence="1" id="KW-0812">Transmembrane</keyword>
<keyword evidence="1" id="KW-0472">Membrane</keyword>
<dbReference type="EMBL" id="MPTB01000017">
    <property type="protein sequence ID" value="OMD47113.1"/>
    <property type="molecule type" value="Genomic_DNA"/>
</dbReference>
<proteinExistence type="predicted"/>
<dbReference type="RefSeq" id="WP_076111260.1">
    <property type="nucleotide sequence ID" value="NZ_MPTB01000017.1"/>
</dbReference>
<organism evidence="2 3">
    <name type="scientific">Paenibacillus borealis</name>
    <dbReference type="NCBI Taxonomy" id="160799"/>
    <lineage>
        <taxon>Bacteria</taxon>
        <taxon>Bacillati</taxon>
        <taxon>Bacillota</taxon>
        <taxon>Bacilli</taxon>
        <taxon>Bacillales</taxon>
        <taxon>Paenibacillaceae</taxon>
        <taxon>Paenibacillus</taxon>
    </lineage>
</organism>
<reference evidence="2 3" key="1">
    <citation type="submission" date="2016-10" db="EMBL/GenBank/DDBJ databases">
        <title>Paenibacillus species isolates.</title>
        <authorList>
            <person name="Beno S.M."/>
        </authorList>
    </citation>
    <scope>NUCLEOTIDE SEQUENCE [LARGE SCALE GENOMIC DNA]</scope>
    <source>
        <strain evidence="2 3">FSL H7-0744</strain>
    </source>
</reference>
<evidence type="ECO:0000256" key="1">
    <source>
        <dbReference type="SAM" id="Phobius"/>
    </source>
</evidence>
<name>A0ABX3HAT4_PAEBO</name>
<evidence type="ECO:0000313" key="3">
    <source>
        <dbReference type="Proteomes" id="UP000187412"/>
    </source>
</evidence>
<dbReference type="Proteomes" id="UP000187412">
    <property type="component" value="Unassembled WGS sequence"/>
</dbReference>
<feature type="transmembrane region" description="Helical" evidence="1">
    <location>
        <begin position="65"/>
        <end position="88"/>
    </location>
</feature>
<protein>
    <submittedName>
        <fullName evidence="2">Uncharacterized protein</fullName>
    </submittedName>
</protein>
<keyword evidence="1" id="KW-1133">Transmembrane helix</keyword>
<gene>
    <name evidence="2" type="ORF">BSK56_14960</name>
</gene>
<accession>A0ABX3HAT4</accession>